<feature type="domain" description="Metal-dependent phosphohydrolase 7TM extracellular" evidence="2">
    <location>
        <begin position="51"/>
        <end position="324"/>
    </location>
</feature>
<keyword evidence="1" id="KW-1133">Transmembrane helix</keyword>
<feature type="transmembrane region" description="Helical" evidence="1">
    <location>
        <begin position="375"/>
        <end position="395"/>
    </location>
</feature>
<dbReference type="PANTHER" id="PTHR36442:SF1">
    <property type="entry name" value="CYCLIC-DI-AMP PHOSPHODIESTERASE PGPH"/>
    <property type="match status" value="1"/>
</dbReference>
<evidence type="ECO:0000259" key="3">
    <source>
        <dbReference type="Pfam" id="PF07698"/>
    </source>
</evidence>
<feature type="domain" description="Metal-dependent phosphohydrolase 7TM intracellular" evidence="3">
    <location>
        <begin position="343"/>
        <end position="436"/>
    </location>
</feature>
<accession>A0A382GVG8</accession>
<evidence type="ECO:0000313" key="4">
    <source>
        <dbReference type="EMBL" id="SVB79050.1"/>
    </source>
</evidence>
<keyword evidence="1" id="KW-0472">Membrane</keyword>
<organism evidence="4">
    <name type="scientific">marine metagenome</name>
    <dbReference type="NCBI Taxonomy" id="408172"/>
    <lineage>
        <taxon>unclassified sequences</taxon>
        <taxon>metagenomes</taxon>
        <taxon>ecological metagenomes</taxon>
    </lineage>
</organism>
<sequence>MIRNHKSLRTILDQFVSQGQFWVQYIIIIGLILIISLLFPKGQSLKYSYQLNDITREPIIAPFTFSILKIDERYKQDLNERKKSVPFVFNRDEKIVESQIISLDKFFVAVNELRYGIWRFNESKQLVFERKYHPSGEKARSDYIADSTNLSILSLEFKKIYPFTALKDSSWKKYFSTEKRPRNLKDWRIHKEIVQQICRNRWAEGIYDIPIDSIISEQVTVNQGEVPILSVPSAFNSLETAWTKAREEFLDQSTDENDFNDLGYDLIVEFMKPNLLFDNTVTESRQQVSLSKVPRSKGVVLENELIVDANIRITQDVLQKLNSLAAAIEEKDTGGELTWIGNYIGRVILLSVVISLFFTFLLIYRVAIFRDWKMILLITLVFFLQMGLAHIIVMQLEWSEYLIPVTVGAMTLTILFDARIGFMATVVIAILMGLMMG</sequence>
<dbReference type="InterPro" id="IPR011621">
    <property type="entry name" value="Metal-dep_PHydrolase_7TM_intra"/>
</dbReference>
<dbReference type="AlphaFoldDB" id="A0A382GVG8"/>
<name>A0A382GVG8_9ZZZZ</name>
<feature type="non-terminal residue" evidence="4">
    <location>
        <position position="437"/>
    </location>
</feature>
<feature type="transmembrane region" description="Helical" evidence="1">
    <location>
        <begin position="343"/>
        <end position="363"/>
    </location>
</feature>
<dbReference type="Pfam" id="PF07698">
    <property type="entry name" value="7TM-7TMR_HD"/>
    <property type="match status" value="1"/>
</dbReference>
<protein>
    <recommendedName>
        <fullName evidence="5">Metal-dependent phosphohydrolase 7TM extracellular domain-containing protein</fullName>
    </recommendedName>
</protein>
<dbReference type="EMBL" id="UINC01057655">
    <property type="protein sequence ID" value="SVB79050.1"/>
    <property type="molecule type" value="Genomic_DNA"/>
</dbReference>
<evidence type="ECO:0008006" key="5">
    <source>
        <dbReference type="Google" id="ProtNLM"/>
    </source>
</evidence>
<reference evidence="4" key="1">
    <citation type="submission" date="2018-05" db="EMBL/GenBank/DDBJ databases">
        <authorList>
            <person name="Lanie J.A."/>
            <person name="Ng W.-L."/>
            <person name="Kazmierczak K.M."/>
            <person name="Andrzejewski T.M."/>
            <person name="Davidsen T.M."/>
            <person name="Wayne K.J."/>
            <person name="Tettelin H."/>
            <person name="Glass J.I."/>
            <person name="Rusch D."/>
            <person name="Podicherti R."/>
            <person name="Tsui H.-C.T."/>
            <person name="Winkler M.E."/>
        </authorList>
    </citation>
    <scope>NUCLEOTIDE SEQUENCE</scope>
</reference>
<feature type="transmembrane region" description="Helical" evidence="1">
    <location>
        <begin position="401"/>
        <end position="434"/>
    </location>
</feature>
<dbReference type="InterPro" id="IPR052722">
    <property type="entry name" value="PgpH_phosphodiesterase"/>
</dbReference>
<evidence type="ECO:0000259" key="2">
    <source>
        <dbReference type="Pfam" id="PF07697"/>
    </source>
</evidence>
<feature type="transmembrane region" description="Helical" evidence="1">
    <location>
        <begin position="21"/>
        <end position="39"/>
    </location>
</feature>
<proteinExistence type="predicted"/>
<gene>
    <name evidence="4" type="ORF">METZ01_LOCUS231904</name>
</gene>
<dbReference type="PANTHER" id="PTHR36442">
    <property type="entry name" value="CYCLIC-DI-AMP PHOSPHODIESTERASE PGPH"/>
    <property type="match status" value="1"/>
</dbReference>
<keyword evidence="1" id="KW-0812">Transmembrane</keyword>
<evidence type="ECO:0000256" key="1">
    <source>
        <dbReference type="SAM" id="Phobius"/>
    </source>
</evidence>
<dbReference type="InterPro" id="IPR011624">
    <property type="entry name" value="Metal-dep_PHydrolase_7TM_extra"/>
</dbReference>
<dbReference type="Pfam" id="PF07697">
    <property type="entry name" value="7TMR-HDED"/>
    <property type="match status" value="1"/>
</dbReference>